<gene>
    <name evidence="6" type="ORF">WN50_03775</name>
</gene>
<dbReference type="Gene3D" id="1.10.287.950">
    <property type="entry name" value="Methyl-accepting chemotaxis protein"/>
    <property type="match status" value="1"/>
</dbReference>
<dbReference type="GO" id="GO:0007165">
    <property type="term" value="P:signal transduction"/>
    <property type="evidence" value="ECO:0007669"/>
    <property type="project" value="UniProtKB-KW"/>
</dbReference>
<dbReference type="RefSeq" id="WP_046277168.1">
    <property type="nucleotide sequence ID" value="NZ_LATL02000045.1"/>
</dbReference>
<evidence type="ECO:0000313" key="7">
    <source>
        <dbReference type="Proteomes" id="UP000033607"/>
    </source>
</evidence>
<dbReference type="SMART" id="SM00283">
    <property type="entry name" value="MA"/>
    <property type="match status" value="1"/>
</dbReference>
<evidence type="ECO:0000256" key="3">
    <source>
        <dbReference type="SAM" id="Coils"/>
    </source>
</evidence>
<keyword evidence="4" id="KW-0812">Transmembrane</keyword>
<protein>
    <submittedName>
        <fullName evidence="6">Chemotaxis protein</fullName>
    </submittedName>
</protein>
<evidence type="ECO:0000256" key="2">
    <source>
        <dbReference type="PROSITE-ProRule" id="PRU00284"/>
    </source>
</evidence>
<feature type="transmembrane region" description="Helical" evidence="4">
    <location>
        <begin position="12"/>
        <end position="30"/>
    </location>
</feature>
<comment type="caution">
    <text evidence="6">The sequence shown here is derived from an EMBL/GenBank/DDBJ whole genome shotgun (WGS) entry which is preliminary data.</text>
</comment>
<dbReference type="AlphaFoldDB" id="A0A0F5YK99"/>
<name>A0A0F5YK99_9CYAN</name>
<dbReference type="SUPFAM" id="SSF58104">
    <property type="entry name" value="Methyl-accepting chemotaxis protein (MCP) signaling domain"/>
    <property type="match status" value="1"/>
</dbReference>
<dbReference type="Pfam" id="PF00015">
    <property type="entry name" value="MCPsignal"/>
    <property type="match status" value="1"/>
</dbReference>
<organism evidence="6 7">
    <name type="scientific">Limnoraphis robusta CS-951</name>
    <dbReference type="NCBI Taxonomy" id="1637645"/>
    <lineage>
        <taxon>Bacteria</taxon>
        <taxon>Bacillati</taxon>
        <taxon>Cyanobacteriota</taxon>
        <taxon>Cyanophyceae</taxon>
        <taxon>Oscillatoriophycideae</taxon>
        <taxon>Oscillatoriales</taxon>
        <taxon>Sirenicapillariaceae</taxon>
        <taxon>Limnoraphis</taxon>
    </lineage>
</organism>
<evidence type="ECO:0000313" key="6">
    <source>
        <dbReference type="EMBL" id="KKD39349.1"/>
    </source>
</evidence>
<dbReference type="InterPro" id="IPR007891">
    <property type="entry name" value="CHASE3"/>
</dbReference>
<keyword evidence="1 2" id="KW-0807">Transducer</keyword>
<dbReference type="GO" id="GO:0016020">
    <property type="term" value="C:membrane"/>
    <property type="evidence" value="ECO:0007669"/>
    <property type="project" value="InterPro"/>
</dbReference>
<feature type="domain" description="Methyl-accepting transducer" evidence="5">
    <location>
        <begin position="216"/>
        <end position="452"/>
    </location>
</feature>
<proteinExistence type="predicted"/>
<feature type="transmembrane region" description="Helical" evidence="4">
    <location>
        <begin position="182"/>
        <end position="205"/>
    </location>
</feature>
<accession>A0A0F5YK99</accession>
<sequence length="483" mass="52728">MFGNLKLRGRLLLGYTLPFVFFIGLAGIVYTNIRQVSDIFEEVERVQNLLLTVHKMDKSAIGVVQSFRGYVALKNTQFLEEYDNYLQQFNTLATTVDQLMTYPEQKERLSQIRELVNEYDRVSRPALELVQQGKTAEGIALIESQNATQYVQEIDRLTQQLTEKEEEILEQQTTATLQSLSWLTYALIFGTLLVIILAIVIATFISNNISAGIQRATQAIAISSTEIAATLEEQERAANQQAAAVNETTTTMNELSTSSRSTADQAESAVSDAKQALNLTENGSQAVEKTLEGMANLRDKVDDIAQQIIRLSEQTNQIGNISKLVSDLANQTNMLALNAAVEAVRAGEHGKGFAVVAAEIRKLSDESQKSAQRINTLVTDIQSAINSTVIVTEEGTKTVLSGVEVAQTTASALMGVADAVNNVVLNNQQISLNTQQQAIAIAQVLEAMNSINQGTNETANGLNQTKTGLHKLNQVALELQSSM</sequence>
<dbReference type="PROSITE" id="PS50111">
    <property type="entry name" value="CHEMOTAXIS_TRANSDUC_2"/>
    <property type="match status" value="1"/>
</dbReference>
<dbReference type="PANTHER" id="PTHR32089">
    <property type="entry name" value="METHYL-ACCEPTING CHEMOTAXIS PROTEIN MCPB"/>
    <property type="match status" value="1"/>
</dbReference>
<dbReference type="PANTHER" id="PTHR32089:SF112">
    <property type="entry name" value="LYSOZYME-LIKE PROTEIN-RELATED"/>
    <property type="match status" value="1"/>
</dbReference>
<dbReference type="OrthoDB" id="457060at2"/>
<keyword evidence="4" id="KW-1133">Transmembrane helix</keyword>
<feature type="coiled-coil region" evidence="3">
    <location>
        <begin position="147"/>
        <end position="174"/>
    </location>
</feature>
<dbReference type="Proteomes" id="UP000033607">
    <property type="component" value="Unassembled WGS sequence"/>
</dbReference>
<evidence type="ECO:0000256" key="4">
    <source>
        <dbReference type="SAM" id="Phobius"/>
    </source>
</evidence>
<dbReference type="EMBL" id="LATL02000045">
    <property type="protein sequence ID" value="KKD39349.1"/>
    <property type="molecule type" value="Genomic_DNA"/>
</dbReference>
<evidence type="ECO:0000259" key="5">
    <source>
        <dbReference type="PROSITE" id="PS50111"/>
    </source>
</evidence>
<evidence type="ECO:0000256" key="1">
    <source>
        <dbReference type="ARBA" id="ARBA00023224"/>
    </source>
</evidence>
<dbReference type="InterPro" id="IPR004089">
    <property type="entry name" value="MCPsignal_dom"/>
</dbReference>
<keyword evidence="4" id="KW-0472">Membrane</keyword>
<dbReference type="Pfam" id="PF05227">
    <property type="entry name" value="CHASE3"/>
    <property type="match status" value="1"/>
</dbReference>
<reference evidence="6 7" key="1">
    <citation type="submission" date="2015-06" db="EMBL/GenBank/DDBJ databases">
        <title>Draft genome assembly of filamentous brackish cyanobacterium Limnoraphis robusta strain CS-951.</title>
        <authorList>
            <person name="Willis A."/>
            <person name="Parks M."/>
            <person name="Burford M.A."/>
        </authorList>
    </citation>
    <scope>NUCLEOTIDE SEQUENCE [LARGE SCALE GENOMIC DNA]</scope>
    <source>
        <strain evidence="6 7">CS-951</strain>
    </source>
</reference>
<keyword evidence="3" id="KW-0175">Coiled coil</keyword>
<dbReference type="PATRIC" id="fig|1637645.4.peg.793"/>